<sequence length="80" mass="8949">MRILLLGRMPSQKVSGLRGSLQAAADRLWTVEDVSAFLGVPVGTLYQWRHRRIGPPAAKVGRHLRYDPVAVRTWLTEQAA</sequence>
<dbReference type="Gene3D" id="1.10.10.10">
    <property type="entry name" value="Winged helix-like DNA-binding domain superfamily/Winged helix DNA-binding domain"/>
    <property type="match status" value="1"/>
</dbReference>
<feature type="domain" description="Helix-turn-helix" evidence="1">
    <location>
        <begin position="30"/>
        <end position="78"/>
    </location>
</feature>
<evidence type="ECO:0000313" key="3">
    <source>
        <dbReference type="Proteomes" id="UP000652013"/>
    </source>
</evidence>
<gene>
    <name evidence="2" type="ORF">Sya03_28980</name>
</gene>
<accession>A0A8J3Y7T9</accession>
<name>A0A8J3Y7T9_9ACTN</name>
<keyword evidence="3" id="KW-1185">Reference proteome</keyword>
<reference evidence="2" key="1">
    <citation type="submission" date="2021-01" db="EMBL/GenBank/DDBJ databases">
        <title>Whole genome shotgun sequence of Spirilliplanes yamanashiensis NBRC 15828.</title>
        <authorList>
            <person name="Komaki H."/>
            <person name="Tamura T."/>
        </authorList>
    </citation>
    <scope>NUCLEOTIDE SEQUENCE</scope>
    <source>
        <strain evidence="2">NBRC 15828</strain>
    </source>
</reference>
<comment type="caution">
    <text evidence="2">The sequence shown here is derived from an EMBL/GenBank/DDBJ whole genome shotgun (WGS) entry which is preliminary data.</text>
</comment>
<evidence type="ECO:0000259" key="1">
    <source>
        <dbReference type="Pfam" id="PF12728"/>
    </source>
</evidence>
<dbReference type="SUPFAM" id="SSF46955">
    <property type="entry name" value="Putative DNA-binding domain"/>
    <property type="match status" value="1"/>
</dbReference>
<proteinExistence type="predicted"/>
<evidence type="ECO:0000313" key="2">
    <source>
        <dbReference type="EMBL" id="GIJ03546.1"/>
    </source>
</evidence>
<protein>
    <recommendedName>
        <fullName evidence="1">Helix-turn-helix domain-containing protein</fullName>
    </recommendedName>
</protein>
<dbReference type="Pfam" id="PF12728">
    <property type="entry name" value="HTH_17"/>
    <property type="match status" value="1"/>
</dbReference>
<organism evidence="2 3">
    <name type="scientific">Spirilliplanes yamanashiensis</name>
    <dbReference type="NCBI Taxonomy" id="42233"/>
    <lineage>
        <taxon>Bacteria</taxon>
        <taxon>Bacillati</taxon>
        <taxon>Actinomycetota</taxon>
        <taxon>Actinomycetes</taxon>
        <taxon>Micromonosporales</taxon>
        <taxon>Micromonosporaceae</taxon>
        <taxon>Spirilliplanes</taxon>
    </lineage>
</organism>
<dbReference type="Proteomes" id="UP000652013">
    <property type="component" value="Unassembled WGS sequence"/>
</dbReference>
<dbReference type="InterPro" id="IPR036388">
    <property type="entry name" value="WH-like_DNA-bd_sf"/>
</dbReference>
<dbReference type="InterPro" id="IPR041657">
    <property type="entry name" value="HTH_17"/>
</dbReference>
<dbReference type="EMBL" id="BOOY01000021">
    <property type="protein sequence ID" value="GIJ03546.1"/>
    <property type="molecule type" value="Genomic_DNA"/>
</dbReference>
<dbReference type="InterPro" id="IPR009061">
    <property type="entry name" value="DNA-bd_dom_put_sf"/>
</dbReference>
<dbReference type="AlphaFoldDB" id="A0A8J3Y7T9"/>